<keyword evidence="3 5" id="KW-0694">RNA-binding</keyword>
<dbReference type="Pfam" id="PF05833">
    <property type="entry name" value="NFACT_N"/>
    <property type="match status" value="1"/>
</dbReference>
<gene>
    <name evidence="5" type="primary">rqcH</name>
    <name evidence="7" type="ORF">RIF25_00910</name>
</gene>
<comment type="caution">
    <text evidence="7">The sequence shown here is derived from an EMBL/GenBank/DDBJ whole genome shotgun (WGS) entry which is preliminary data.</text>
</comment>
<comment type="similarity">
    <text evidence="5">Belongs to the NEMF family.</text>
</comment>
<comment type="function">
    <text evidence="5">Key component of the ribosome quality control system (RQC), a ribosome-associated complex that mediates the extraction of incompletely synthesized nascent chains from stalled ribosomes and their subsequent degradation. RqcH recruits Ala-charged tRNA, and with RqcP directs the elongation of stalled nascent chains on 50S ribosomal subunits, leading to non-templated C-terminal alanine extensions (Ala tail). The Ala tail promotes nascent chain degradation. May add between 1 and at least 8 Ala residues. Binds to stalled 50S ribosomal subunits.</text>
</comment>
<keyword evidence="1 5" id="KW-0820">tRNA-binding</keyword>
<dbReference type="InterPro" id="IPR008532">
    <property type="entry name" value="NFACT_RNA-bd"/>
</dbReference>
<evidence type="ECO:0000256" key="3">
    <source>
        <dbReference type="ARBA" id="ARBA00022884"/>
    </source>
</evidence>
<evidence type="ECO:0000259" key="6">
    <source>
        <dbReference type="Pfam" id="PF05670"/>
    </source>
</evidence>
<dbReference type="GO" id="GO:1990112">
    <property type="term" value="C:RQC complex"/>
    <property type="evidence" value="ECO:0007669"/>
    <property type="project" value="TreeGrafter"/>
</dbReference>
<dbReference type="GO" id="GO:0072344">
    <property type="term" value="P:rescue of stalled ribosome"/>
    <property type="evidence" value="ECO:0007669"/>
    <property type="project" value="UniProtKB-UniRule"/>
</dbReference>
<feature type="domain" description="NFACT RNA-binding" evidence="6">
    <location>
        <begin position="454"/>
        <end position="557"/>
    </location>
</feature>
<evidence type="ECO:0000256" key="4">
    <source>
        <dbReference type="ARBA" id="ARBA00022917"/>
    </source>
</evidence>
<dbReference type="GO" id="GO:0000049">
    <property type="term" value="F:tRNA binding"/>
    <property type="evidence" value="ECO:0007669"/>
    <property type="project" value="UniProtKB-UniRule"/>
</dbReference>
<sequence>MQPVDVTTLIAVSQELTKKWLPARLELVYQLDRHTLALGLRTLDQKGWLTISWHPQAARIHLGSPPPRQPDTFTFSQQLQHQLTGLALIQLVAIDPWERVLDLQFARRPGDDPLWHLYLEIMGKYSNVVLVNHAGEIVTAAHQVSSQQSRLRPIQTGQPYQAPPPLTTAIPTLTESFQQWQNRLSLVPGAIDKLLLTCYRGLSSALVRQLLDQAQCPANLNTDHLSSDQWQRLFAAWQAWLNILESGAWSPGWREVGYSVLGWGLREKTASISELLATYYGEYLQLQAWQHLRQHLQQKLQHLLGKLQEKARDFQTRLGTAAQAQTYLHQANLLNTYRHQWQPGLTTLTVTDFETNQPLTIPLDPERHISDNVESLYKRYKKLKRAEESIQPLLQSTEQEIAYLAQVAAAVAQCDSYRDTTDLETLEEIRDELIEQKYLSPPDYRRSVKPGLDFLRFTTPSGWDVLIGRNNRQNDHLTFRLASPYDLWFHTQEIPGSHVLLRLEAGMQPSDKDLQYVANLAAYYSQARHTSQVPVVYTDPKHVYKPKGMPPGLVIYKQETILWAYPSHVIFTH</sequence>
<dbReference type="GO" id="GO:0043023">
    <property type="term" value="F:ribosomal large subunit binding"/>
    <property type="evidence" value="ECO:0007669"/>
    <property type="project" value="UniProtKB-UniRule"/>
</dbReference>
<keyword evidence="4 5" id="KW-0648">Protein biosynthesis</keyword>
<dbReference type="PANTHER" id="PTHR15239:SF6">
    <property type="entry name" value="RIBOSOME QUALITY CONTROL COMPLEX SUBUNIT NEMF"/>
    <property type="match status" value="1"/>
</dbReference>
<dbReference type="AlphaFoldDB" id="A0AAE4FPY0"/>
<keyword evidence="8" id="KW-1185">Reference proteome</keyword>
<dbReference type="RefSeq" id="WP_322876689.1">
    <property type="nucleotide sequence ID" value="NZ_JAVMIP010000001.1"/>
</dbReference>
<keyword evidence="2 5" id="KW-0699">rRNA-binding</keyword>
<dbReference type="EMBL" id="JAVMIP010000001">
    <property type="protein sequence ID" value="MDS3859357.1"/>
    <property type="molecule type" value="Genomic_DNA"/>
</dbReference>
<evidence type="ECO:0000256" key="2">
    <source>
        <dbReference type="ARBA" id="ARBA00022730"/>
    </source>
</evidence>
<protein>
    <recommendedName>
        <fullName evidence="5">Rqc2 homolog RqcH</fullName>
        <shortName evidence="5">RqcH</shortName>
    </recommendedName>
</protein>
<dbReference type="Proteomes" id="UP001268256">
    <property type="component" value="Unassembled WGS sequence"/>
</dbReference>
<evidence type="ECO:0000256" key="1">
    <source>
        <dbReference type="ARBA" id="ARBA00022555"/>
    </source>
</evidence>
<dbReference type="Pfam" id="PF05670">
    <property type="entry name" value="NFACT-R_1"/>
    <property type="match status" value="1"/>
</dbReference>
<dbReference type="PANTHER" id="PTHR15239">
    <property type="entry name" value="NUCLEAR EXPORT MEDIATOR FACTOR NEMF"/>
    <property type="match status" value="1"/>
</dbReference>
<dbReference type="GO" id="GO:0019843">
    <property type="term" value="F:rRNA binding"/>
    <property type="evidence" value="ECO:0007669"/>
    <property type="project" value="UniProtKB-UniRule"/>
</dbReference>
<reference evidence="8" key="1">
    <citation type="submission" date="2023-07" db="EMBL/GenBank/DDBJ databases">
        <authorList>
            <person name="Luz R."/>
            <person name="Cordeiro R."/>
            <person name="Fonseca A."/>
            <person name="Goncalves V."/>
        </authorList>
    </citation>
    <scope>NUCLEOTIDE SEQUENCE [LARGE SCALE GENOMIC DNA]</scope>
    <source>
        <strain evidence="8">BACA0444</strain>
    </source>
</reference>
<dbReference type="InterPro" id="IPR043682">
    <property type="entry name" value="RqcH_bacterial"/>
</dbReference>
<dbReference type="HAMAP" id="MF_00844_B">
    <property type="entry name" value="RqcH_B"/>
    <property type="match status" value="1"/>
</dbReference>
<evidence type="ECO:0000313" key="7">
    <source>
        <dbReference type="EMBL" id="MDS3859357.1"/>
    </source>
</evidence>
<dbReference type="InterPro" id="IPR051608">
    <property type="entry name" value="RQC_Subunit_NEMF"/>
</dbReference>
<dbReference type="Gene3D" id="2.30.310.10">
    <property type="entry name" value="ibrinogen binding protein from staphylococcus aureus domain"/>
    <property type="match status" value="1"/>
</dbReference>
<name>A0AAE4FPY0_9CYAN</name>
<organism evidence="7 8">
    <name type="scientific">Pseudocalidococcus azoricus BACA0444</name>
    <dbReference type="NCBI Taxonomy" id="2918990"/>
    <lineage>
        <taxon>Bacteria</taxon>
        <taxon>Bacillati</taxon>
        <taxon>Cyanobacteriota</taxon>
        <taxon>Cyanophyceae</taxon>
        <taxon>Acaryochloridales</taxon>
        <taxon>Thermosynechococcaceae</taxon>
        <taxon>Pseudocalidococcus</taxon>
        <taxon>Pseudocalidococcus azoricus</taxon>
    </lineage>
</organism>
<evidence type="ECO:0000313" key="8">
    <source>
        <dbReference type="Proteomes" id="UP001268256"/>
    </source>
</evidence>
<proteinExistence type="inferred from homology"/>
<comment type="subunit">
    <text evidence="5">Associates with stalled 50S ribosomal subunits. Binds to RqcP.</text>
</comment>
<evidence type="ECO:0000256" key="5">
    <source>
        <dbReference type="HAMAP-Rule" id="MF_00844"/>
    </source>
</evidence>
<accession>A0AAE4FPY0</accession>